<reference evidence="2" key="1">
    <citation type="submission" date="2021-01" db="EMBL/GenBank/DDBJ databases">
        <authorList>
            <person name="Corre E."/>
            <person name="Pelletier E."/>
            <person name="Niang G."/>
            <person name="Scheremetjew M."/>
            <person name="Finn R."/>
            <person name="Kale V."/>
            <person name="Holt S."/>
            <person name="Cochrane G."/>
            <person name="Meng A."/>
            <person name="Brown T."/>
            <person name="Cohen L."/>
        </authorList>
    </citation>
    <scope>NUCLEOTIDE SEQUENCE</scope>
    <source>
        <strain evidence="2">CCMP1243</strain>
    </source>
</reference>
<accession>A0A7S2RPR1</accession>
<gene>
    <name evidence="2" type="ORF">RMAR1173_LOCUS6720</name>
</gene>
<dbReference type="AlphaFoldDB" id="A0A7S2RPR1"/>
<dbReference type="InterPro" id="IPR018616">
    <property type="entry name" value="GUCD1"/>
</dbReference>
<sequence>MRLFCSSVSLQEIQEWCKASTPGSPHLVLALLDWSVVMSQPEDEYCGHFVVVNGATDQGISLHNPDATEASPYNGAGVVMPVDLFESARTTVGTDEDLIFIRRATSEEGKASASIDRPRTAPLSEAEAAYSD</sequence>
<name>A0A7S2RPR1_9STRA</name>
<proteinExistence type="predicted"/>
<protein>
    <submittedName>
        <fullName evidence="2">Uncharacterized protein</fullName>
    </submittedName>
</protein>
<dbReference type="EMBL" id="HBHJ01010327">
    <property type="protein sequence ID" value="CAD9677223.1"/>
    <property type="molecule type" value="Transcribed_RNA"/>
</dbReference>
<feature type="region of interest" description="Disordered" evidence="1">
    <location>
        <begin position="107"/>
        <end position="132"/>
    </location>
</feature>
<evidence type="ECO:0000313" key="2">
    <source>
        <dbReference type="EMBL" id="CAD9677223.1"/>
    </source>
</evidence>
<organism evidence="2">
    <name type="scientific">Rhizochromulina marina</name>
    <dbReference type="NCBI Taxonomy" id="1034831"/>
    <lineage>
        <taxon>Eukaryota</taxon>
        <taxon>Sar</taxon>
        <taxon>Stramenopiles</taxon>
        <taxon>Ochrophyta</taxon>
        <taxon>Dictyochophyceae</taxon>
        <taxon>Rhizochromulinales</taxon>
        <taxon>Rhizochromulina</taxon>
    </lineage>
</organism>
<dbReference type="Pfam" id="PF09778">
    <property type="entry name" value="Guanylate_cyc_2"/>
    <property type="match status" value="1"/>
</dbReference>
<evidence type="ECO:0000256" key="1">
    <source>
        <dbReference type="SAM" id="MobiDB-lite"/>
    </source>
</evidence>